<dbReference type="InterPro" id="IPR002575">
    <property type="entry name" value="Aminoglycoside_PTrfase"/>
</dbReference>
<dbReference type="Pfam" id="PF01636">
    <property type="entry name" value="APH"/>
    <property type="match status" value="1"/>
</dbReference>
<dbReference type="PANTHER" id="PTHR21310">
    <property type="entry name" value="AMINOGLYCOSIDE PHOSPHOTRANSFERASE-RELATED-RELATED"/>
    <property type="match status" value="1"/>
</dbReference>
<evidence type="ECO:0000259" key="1">
    <source>
        <dbReference type="Pfam" id="PF01636"/>
    </source>
</evidence>
<proteinExistence type="predicted"/>
<reference evidence="2" key="1">
    <citation type="submission" date="2018-05" db="EMBL/GenBank/DDBJ databases">
        <authorList>
            <person name="Lanie J.A."/>
            <person name="Ng W.-L."/>
            <person name="Kazmierczak K.M."/>
            <person name="Andrzejewski T.M."/>
            <person name="Davidsen T.M."/>
            <person name="Wayne K.J."/>
            <person name="Tettelin H."/>
            <person name="Glass J.I."/>
            <person name="Rusch D."/>
            <person name="Podicherti R."/>
            <person name="Tsui H.-C.T."/>
            <person name="Winkler M.E."/>
        </authorList>
    </citation>
    <scope>NUCLEOTIDE SEQUENCE</scope>
</reference>
<dbReference type="Gene3D" id="3.90.1200.10">
    <property type="match status" value="1"/>
</dbReference>
<feature type="domain" description="Aminoglycoside phosphotransferase" evidence="1">
    <location>
        <begin position="31"/>
        <end position="269"/>
    </location>
</feature>
<dbReference type="AlphaFoldDB" id="A0A381RL95"/>
<dbReference type="InterPro" id="IPR041726">
    <property type="entry name" value="ACAD10_11_N"/>
</dbReference>
<gene>
    <name evidence="2" type="ORF">METZ01_LOCUS45474</name>
</gene>
<organism evidence="2">
    <name type="scientific">marine metagenome</name>
    <dbReference type="NCBI Taxonomy" id="408172"/>
    <lineage>
        <taxon>unclassified sequences</taxon>
        <taxon>metagenomes</taxon>
        <taxon>ecological metagenomes</taxon>
    </lineage>
</organism>
<dbReference type="Gene3D" id="3.30.200.20">
    <property type="entry name" value="Phosphorylase Kinase, domain 1"/>
    <property type="match status" value="1"/>
</dbReference>
<accession>A0A381RL95</accession>
<dbReference type="EMBL" id="UINC01002074">
    <property type="protein sequence ID" value="SUZ92620.1"/>
    <property type="molecule type" value="Genomic_DNA"/>
</dbReference>
<evidence type="ECO:0000313" key="2">
    <source>
        <dbReference type="EMBL" id="SUZ92620.1"/>
    </source>
</evidence>
<dbReference type="CDD" id="cd05154">
    <property type="entry name" value="ACAD10_11_N-like"/>
    <property type="match status" value="1"/>
</dbReference>
<dbReference type="InterPro" id="IPR051678">
    <property type="entry name" value="AGP_Transferase"/>
</dbReference>
<protein>
    <recommendedName>
        <fullName evidence="1">Aminoglycoside phosphotransferase domain-containing protein</fullName>
    </recommendedName>
</protein>
<name>A0A381RL95_9ZZZZ</name>
<sequence length="339" mass="38752">MEENANNILGQEFSDFLSSKLNQQFKFLSIHRIFGGASRETYRVKLQNEEKKSQNFIYRRTQDSSLIETDQKTEYVAYSDFQDTEVPVPKLIALEESSDKLGAPFLVMEELSGVVASLFDKEAYNPYQAEIGEQFWKILGKIASRDLGSSNLNKLLPNKNKNECCTKELNYWVNVIRKDSIGIEPILEAAIRELFRSKPLPASRLSIVHGDYRNGNFLFEGKHITGILDWEMAHIGDPLEDLGWALSEIWCWGKKETPAYLIPRKEALGIWTQESQIEIDEESLLWWELFACVKGLAIWISAGHEFSTGKNSDPVNLFSAWLPGDIHSEIILNKLENLL</sequence>
<dbReference type="InterPro" id="IPR011009">
    <property type="entry name" value="Kinase-like_dom_sf"/>
</dbReference>
<dbReference type="SUPFAM" id="SSF56112">
    <property type="entry name" value="Protein kinase-like (PK-like)"/>
    <property type="match status" value="1"/>
</dbReference>
<dbReference type="PANTHER" id="PTHR21310:SF57">
    <property type="entry name" value="BLR2944 PROTEIN"/>
    <property type="match status" value="1"/>
</dbReference>